<dbReference type="InterPro" id="IPR012337">
    <property type="entry name" value="RNaseH-like_sf"/>
</dbReference>
<evidence type="ECO:0000313" key="2">
    <source>
        <dbReference type="RefSeq" id="XP_013178428.1"/>
    </source>
</evidence>
<dbReference type="Pfam" id="PF18701">
    <property type="entry name" value="DUF5641"/>
    <property type="match status" value="1"/>
</dbReference>
<name>A0AAJ6ZSW2_PAPXU</name>
<dbReference type="AlphaFoldDB" id="A0AAJ6ZSW2"/>
<dbReference type="GO" id="GO:0003676">
    <property type="term" value="F:nucleic acid binding"/>
    <property type="evidence" value="ECO:0007669"/>
    <property type="project" value="InterPro"/>
</dbReference>
<dbReference type="PANTHER" id="PTHR47331">
    <property type="entry name" value="PHD-TYPE DOMAIN-CONTAINING PROTEIN"/>
    <property type="match status" value="1"/>
</dbReference>
<dbReference type="GO" id="GO:0015074">
    <property type="term" value="P:DNA integration"/>
    <property type="evidence" value="ECO:0007669"/>
    <property type="project" value="InterPro"/>
</dbReference>
<gene>
    <name evidence="2" type="primary">LOC106125685</name>
</gene>
<proteinExistence type="predicted"/>
<dbReference type="InterPro" id="IPR040676">
    <property type="entry name" value="DUF5641"/>
</dbReference>
<dbReference type="InterPro" id="IPR001584">
    <property type="entry name" value="Integrase_cat-core"/>
</dbReference>
<protein>
    <submittedName>
        <fullName evidence="2">Uncharacterized protein LOC106125685</fullName>
    </submittedName>
</protein>
<dbReference type="KEGG" id="pxu:106125685"/>
<dbReference type="GeneID" id="106125685"/>
<dbReference type="Gene3D" id="3.30.420.10">
    <property type="entry name" value="Ribonuclease H-like superfamily/Ribonuclease H"/>
    <property type="match status" value="1"/>
</dbReference>
<dbReference type="Proteomes" id="UP000694872">
    <property type="component" value="Unplaced"/>
</dbReference>
<dbReference type="InterPro" id="IPR036397">
    <property type="entry name" value="RNaseH_sf"/>
</dbReference>
<reference evidence="2" key="1">
    <citation type="submission" date="2025-08" db="UniProtKB">
        <authorList>
            <consortium name="RefSeq"/>
        </authorList>
    </citation>
    <scope>IDENTIFICATION</scope>
</reference>
<dbReference type="RefSeq" id="XP_013178428.1">
    <property type="nucleotide sequence ID" value="XM_013322974.1"/>
</dbReference>
<dbReference type="SUPFAM" id="SSF53098">
    <property type="entry name" value="Ribonuclease H-like"/>
    <property type="match status" value="1"/>
</dbReference>
<organism evidence="2">
    <name type="scientific">Papilio xuthus</name>
    <name type="common">Asian swallowtail butterfly</name>
    <dbReference type="NCBI Taxonomy" id="66420"/>
    <lineage>
        <taxon>Eukaryota</taxon>
        <taxon>Metazoa</taxon>
        <taxon>Ecdysozoa</taxon>
        <taxon>Arthropoda</taxon>
        <taxon>Hexapoda</taxon>
        <taxon>Insecta</taxon>
        <taxon>Pterygota</taxon>
        <taxon>Neoptera</taxon>
        <taxon>Endopterygota</taxon>
        <taxon>Lepidoptera</taxon>
        <taxon>Glossata</taxon>
        <taxon>Ditrysia</taxon>
        <taxon>Papilionoidea</taxon>
        <taxon>Papilionidae</taxon>
        <taxon>Papilioninae</taxon>
        <taxon>Papilio</taxon>
    </lineage>
</organism>
<feature type="domain" description="Integrase catalytic" evidence="1">
    <location>
        <begin position="1"/>
        <end position="131"/>
    </location>
</feature>
<sequence>MTLRRFVARRGRPAEIFCDNGTNFVAAARELGSFIKQNQNPLFDFASQNSIQFKFIPAYSPHFGGIWEAGVKSAKFHIKRVVGNSHLTFEELNTLFTLVEAILNSRPLCPLSSSPNDLLSLSPGHFLIGRPLTAPPSQHLGDSKESKLQRYERLEKMQQHFWQRWQREYLSEMQQRTKWKGSTSKLDIGDMVLLADDNAPPLSWKLGRVLRLITGSDRTARVADITTNKGCVRRSLVRLCKLPTAEELQC</sequence>
<evidence type="ECO:0000259" key="1">
    <source>
        <dbReference type="PROSITE" id="PS50994"/>
    </source>
</evidence>
<dbReference type="PROSITE" id="PS50994">
    <property type="entry name" value="INTEGRASE"/>
    <property type="match status" value="1"/>
</dbReference>
<accession>A0AAJ6ZSW2</accession>